<evidence type="ECO:0000313" key="2">
    <source>
        <dbReference type="Proteomes" id="UP001283361"/>
    </source>
</evidence>
<protein>
    <submittedName>
        <fullName evidence="1">Uncharacterized protein</fullName>
    </submittedName>
</protein>
<name>A0AAE0ZX20_9GAST</name>
<accession>A0AAE0ZX20</accession>
<dbReference type="EMBL" id="JAWDGP010003239">
    <property type="protein sequence ID" value="KAK3776202.1"/>
    <property type="molecule type" value="Genomic_DNA"/>
</dbReference>
<organism evidence="1 2">
    <name type="scientific">Elysia crispata</name>
    <name type="common">lettuce slug</name>
    <dbReference type="NCBI Taxonomy" id="231223"/>
    <lineage>
        <taxon>Eukaryota</taxon>
        <taxon>Metazoa</taxon>
        <taxon>Spiralia</taxon>
        <taxon>Lophotrochozoa</taxon>
        <taxon>Mollusca</taxon>
        <taxon>Gastropoda</taxon>
        <taxon>Heterobranchia</taxon>
        <taxon>Euthyneura</taxon>
        <taxon>Panpulmonata</taxon>
        <taxon>Sacoglossa</taxon>
        <taxon>Placobranchoidea</taxon>
        <taxon>Plakobranchidae</taxon>
        <taxon>Elysia</taxon>
    </lineage>
</organism>
<gene>
    <name evidence="1" type="ORF">RRG08_046677</name>
</gene>
<proteinExistence type="predicted"/>
<reference evidence="1" key="1">
    <citation type="journal article" date="2023" name="G3 (Bethesda)">
        <title>A reference genome for the long-term kleptoplast-retaining sea slug Elysia crispata morphotype clarki.</title>
        <authorList>
            <person name="Eastman K.E."/>
            <person name="Pendleton A.L."/>
            <person name="Shaikh M.A."/>
            <person name="Suttiyut T."/>
            <person name="Ogas R."/>
            <person name="Tomko P."/>
            <person name="Gavelis G."/>
            <person name="Widhalm J.R."/>
            <person name="Wisecaver J.H."/>
        </authorList>
    </citation>
    <scope>NUCLEOTIDE SEQUENCE</scope>
    <source>
        <strain evidence="1">ECLA1</strain>
    </source>
</reference>
<keyword evidence="2" id="KW-1185">Reference proteome</keyword>
<dbReference type="Proteomes" id="UP001283361">
    <property type="component" value="Unassembled WGS sequence"/>
</dbReference>
<comment type="caution">
    <text evidence="1">The sequence shown here is derived from an EMBL/GenBank/DDBJ whole genome shotgun (WGS) entry which is preliminary data.</text>
</comment>
<dbReference type="AlphaFoldDB" id="A0AAE0ZX20"/>
<sequence>MSCHSASAPLDTPMNGYGAPQCSAPLDTPLMNGLASCLQCSAPLDTPMNGYELPDSAQCTIRHSYERYYGELPQCSAPAIRHLL</sequence>
<evidence type="ECO:0000313" key="1">
    <source>
        <dbReference type="EMBL" id="KAK3776202.1"/>
    </source>
</evidence>